<sequence length="164" mass="18190">MLKGSLRSALHRAITTPFGDNLAPIRIPKDLLRRVNVTLGQPICSQEELVRRHEARERLAQLRREGGRTAIVREQAPVMVYFEKDRNARMLGRIEELLSGASIAFKKLDVTGDAATKDFVVREARCKEDDLPVVFVAGTAVGGYNELVDFNVSGQLKKAVFGDA</sequence>
<dbReference type="Gene3D" id="3.40.30.10">
    <property type="entry name" value="Glutaredoxin"/>
    <property type="match status" value="1"/>
</dbReference>
<evidence type="ECO:0000313" key="2">
    <source>
        <dbReference type="Proteomes" id="UP001374803"/>
    </source>
</evidence>
<gene>
    <name evidence="1" type="ORF">LVJ94_22535</name>
</gene>
<dbReference type="RefSeq" id="WP_394839667.1">
    <property type="nucleotide sequence ID" value="NZ_CP089929.1"/>
</dbReference>
<dbReference type="InterPro" id="IPR036249">
    <property type="entry name" value="Thioredoxin-like_sf"/>
</dbReference>
<keyword evidence="2" id="KW-1185">Reference proteome</keyword>
<proteinExistence type="predicted"/>
<evidence type="ECO:0008006" key="3">
    <source>
        <dbReference type="Google" id="ProtNLM"/>
    </source>
</evidence>
<evidence type="ECO:0000313" key="1">
    <source>
        <dbReference type="EMBL" id="WXB09993.1"/>
    </source>
</evidence>
<name>A0ABZ2LGD7_9BACT</name>
<accession>A0ABZ2LGD7</accession>
<dbReference type="Proteomes" id="UP001374803">
    <property type="component" value="Chromosome"/>
</dbReference>
<dbReference type="PROSITE" id="PS51354">
    <property type="entry name" value="GLUTAREDOXIN_2"/>
    <property type="match status" value="1"/>
</dbReference>
<dbReference type="SUPFAM" id="SSF52833">
    <property type="entry name" value="Thioredoxin-like"/>
    <property type="match status" value="1"/>
</dbReference>
<dbReference type="EMBL" id="CP089983">
    <property type="protein sequence ID" value="WXB09993.1"/>
    <property type="molecule type" value="Genomic_DNA"/>
</dbReference>
<reference evidence="1" key="1">
    <citation type="submission" date="2021-12" db="EMBL/GenBank/DDBJ databases">
        <title>Discovery of the Pendulisporaceae a myxobacterial family with distinct sporulation behavior and unique specialized metabolism.</title>
        <authorList>
            <person name="Garcia R."/>
            <person name="Popoff A."/>
            <person name="Bader C.D."/>
            <person name="Loehr J."/>
            <person name="Walesch S."/>
            <person name="Walt C."/>
            <person name="Boldt J."/>
            <person name="Bunk B."/>
            <person name="Haeckl F.J.F.P.J."/>
            <person name="Gunesch A.P."/>
            <person name="Birkelbach J."/>
            <person name="Nuebel U."/>
            <person name="Pietschmann T."/>
            <person name="Bach T."/>
            <person name="Mueller R."/>
        </authorList>
    </citation>
    <scope>NUCLEOTIDE SEQUENCE</scope>
    <source>
        <strain evidence="1">MSr11367</strain>
    </source>
</reference>
<organism evidence="1 2">
    <name type="scientific">Pendulispora rubella</name>
    <dbReference type="NCBI Taxonomy" id="2741070"/>
    <lineage>
        <taxon>Bacteria</taxon>
        <taxon>Pseudomonadati</taxon>
        <taxon>Myxococcota</taxon>
        <taxon>Myxococcia</taxon>
        <taxon>Myxococcales</taxon>
        <taxon>Sorangiineae</taxon>
        <taxon>Pendulisporaceae</taxon>
        <taxon>Pendulispora</taxon>
    </lineage>
</organism>
<protein>
    <recommendedName>
        <fullName evidence="3">Glutaredoxin domain-containing protein</fullName>
    </recommendedName>
</protein>